<keyword evidence="1" id="KW-0175">Coiled coil</keyword>
<dbReference type="OrthoDB" id="3188104at2"/>
<gene>
    <name evidence="4" type="ordered locus">Ccur_13100</name>
</gene>
<name>C7ML41_CRYCD</name>
<proteinExistence type="predicted"/>
<evidence type="ECO:0008006" key="6">
    <source>
        <dbReference type="Google" id="ProtNLM"/>
    </source>
</evidence>
<dbReference type="EMBL" id="CP001682">
    <property type="protein sequence ID" value="ACU94988.1"/>
    <property type="molecule type" value="Genomic_DNA"/>
</dbReference>
<organism evidence="4 5">
    <name type="scientific">Cryptobacterium curtum (strain ATCC 700683 / DSM 15641 / CCUG 43107 / 12-3)</name>
    <dbReference type="NCBI Taxonomy" id="469378"/>
    <lineage>
        <taxon>Bacteria</taxon>
        <taxon>Bacillati</taxon>
        <taxon>Actinomycetota</taxon>
        <taxon>Coriobacteriia</taxon>
        <taxon>Eggerthellales</taxon>
        <taxon>Eggerthellaceae</taxon>
        <taxon>Cryptobacterium</taxon>
    </lineage>
</organism>
<reference evidence="4 5" key="1">
    <citation type="journal article" date="2009" name="Stand. Genomic Sci.">
        <title>Complete genome sequence of Cryptobacterium curtum type strain (12-3).</title>
        <authorList>
            <person name="Mavrommatis K."/>
            <person name="Pukall R."/>
            <person name="Rohde C."/>
            <person name="Chen F."/>
            <person name="Sims D."/>
            <person name="Brettin T."/>
            <person name="Kuske C."/>
            <person name="Detter J.C."/>
            <person name="Han C."/>
            <person name="Lapidus A."/>
            <person name="Copeland A."/>
            <person name="Glavina Del Rio T."/>
            <person name="Nolan M."/>
            <person name="Lucas S."/>
            <person name="Tice H."/>
            <person name="Cheng J.F."/>
            <person name="Bruce D."/>
            <person name="Goodwin L."/>
            <person name="Pitluck S."/>
            <person name="Ovchinnikova G."/>
            <person name="Pati A."/>
            <person name="Ivanova N."/>
            <person name="Chen A."/>
            <person name="Palaniappan K."/>
            <person name="Chain P."/>
            <person name="D'haeseleer P."/>
            <person name="Goker M."/>
            <person name="Bristow J."/>
            <person name="Eisen J.A."/>
            <person name="Markowitz V."/>
            <person name="Hugenholtz P."/>
            <person name="Rohde M."/>
            <person name="Klenk H.P."/>
            <person name="Kyrpides N.C."/>
        </authorList>
    </citation>
    <scope>NUCLEOTIDE SEQUENCE [LARGE SCALE GENOMIC DNA]</scope>
    <source>
        <strain evidence="5">ATCC 700683 / DSM 15641 / 12-3</strain>
    </source>
</reference>
<dbReference type="eggNOG" id="ENOG5033SKX">
    <property type="taxonomic scope" value="Bacteria"/>
</dbReference>
<dbReference type="HOGENOM" id="CLU_400990_0_0_11"/>
<evidence type="ECO:0000256" key="1">
    <source>
        <dbReference type="SAM" id="Coils"/>
    </source>
</evidence>
<feature type="coiled-coil region" evidence="1">
    <location>
        <begin position="207"/>
        <end position="234"/>
    </location>
</feature>
<keyword evidence="5" id="KW-1185">Reference proteome</keyword>
<feature type="compositionally biased region" description="Polar residues" evidence="2">
    <location>
        <begin position="9"/>
        <end position="23"/>
    </location>
</feature>
<keyword evidence="3" id="KW-0472">Membrane</keyword>
<evidence type="ECO:0000256" key="3">
    <source>
        <dbReference type="SAM" id="Phobius"/>
    </source>
</evidence>
<feature type="region of interest" description="Disordered" evidence="2">
    <location>
        <begin position="1"/>
        <end position="23"/>
    </location>
</feature>
<keyword evidence="3" id="KW-1133">Transmembrane helix</keyword>
<dbReference type="AlphaFoldDB" id="C7ML41"/>
<sequence>MSKRIFSKWTPNENKNKSKTGSSGACRPFFRSDGGFSTVGMVIALLLTLSLIFSAAQVHRIQSISSEVQNVADAAALAAENQVASFYVVIQVCDAAVLSLSLTGLIMAGAGAVALCVPACQPIAATLIEAADKVIRMRDTFAESATRGLNALQAFLPFIAAAQSASVASANSTSHATYLGMALLLPLEGKELTYPSLTGAHEALETLHSKGEEIASTAEEAEEASREANEHKMRAFMADCGNEPGYCMSERARSLASMAGGENPLFSQVDNWSFSVPLARARAYYGRRALAEAPHSSSVDEQQNSVLRKQFYEYASGELARGYVVEKEDSFESYFPLLPKNTDEMRQSSLYQQAVYPVTVDEHGIRYLHAWDGCPGIAECGHLAGYASLQQFEAEGMSPCPFCRFSPVSLGEVAAASTSIENGFEHHYRIVAEEARLYQKARERLEPAMKQVKEPVGSILDNLENAMKAATTTRLDDAFPPGAYGALALVVNTKVNTLDNLAPVAFFSSDSSLGPSAALSGATLAQDQSTPSGEVVDSLLDGFMGDSSDVAAFLPHEVLKLWGTALRFYTQGFNALDEGMKSVLGSIPIASQSGLGDWASKRFHSAADAVGLQSADTAAWKPVTVNSWHVAQADPHAPASDALLRAKHLVTHLSSNSSAPLSDIVDASAAVVEEEIDGIGTVRIAEISLGDEQGPSIPIEIALPSGVKDAGKDFLGRARDALKSLTTSPSQVVKPWS</sequence>
<dbReference type="KEGG" id="ccu:Ccur_13100"/>
<evidence type="ECO:0000256" key="2">
    <source>
        <dbReference type="SAM" id="MobiDB-lite"/>
    </source>
</evidence>
<dbReference type="STRING" id="469378.Ccur_13100"/>
<dbReference type="RefSeq" id="WP_015778851.1">
    <property type="nucleotide sequence ID" value="NC_013170.1"/>
</dbReference>
<dbReference type="Proteomes" id="UP000000954">
    <property type="component" value="Chromosome"/>
</dbReference>
<feature type="transmembrane region" description="Helical" evidence="3">
    <location>
        <begin position="36"/>
        <end position="56"/>
    </location>
</feature>
<evidence type="ECO:0000313" key="5">
    <source>
        <dbReference type="Proteomes" id="UP000000954"/>
    </source>
</evidence>
<accession>C7ML41</accession>
<keyword evidence="3" id="KW-0812">Transmembrane</keyword>
<protein>
    <recommendedName>
        <fullName evidence="6">Molybdenum cofactor biosynthesis enzyme</fullName>
    </recommendedName>
</protein>
<evidence type="ECO:0000313" key="4">
    <source>
        <dbReference type="EMBL" id="ACU94988.1"/>
    </source>
</evidence>